<keyword evidence="15" id="KW-1185">Reference proteome</keyword>
<dbReference type="FunFam" id="3.80.10.10:FF:000041">
    <property type="entry name" value="LRR receptor-like serine/threonine-protein kinase ERECTA"/>
    <property type="match status" value="1"/>
</dbReference>
<sequence length="1066" mass="120423">MERKRCLGHYLIWVILFLGQLKGCKTCIEKERKALLELKKYLISKSSESVLKARTGELHNMDVLIPTWTNDTKSDCCRWDGIKCNLTSRRVIKLSIGQMYFKESSLLNLSLLHPFEELQSLNLSEGRDTNSFSFKGFFDDVEGYKSLRKLKYLEILDLSSNGFPNDIFPFLEAVESLTTLNLRNNFMSFSSKEQENLTRNLEFRHLSNGSIRVLTHLKNLKALDLSFNIFSSSMILQDLKNLTNLEVLGLAGNYHDGPMQIEVLTNLKNLKALDLSSNEFSSSMILQGKHGFFYTGNGYEYSLFVFPHDHFVKYNPLAFTSDLKNLTNLEVLGLADNYLDGPMLIEVVCEMKNLRELDLRGNDFVGELPLCFGSLNKLRVLDLSSNRFIGNLPSTFSSLEPLEYLSLLDNNFTGLFSLNPLTNLTKLKVLKLSSTSDMLKVDTESNWQPKFQLGVVLLRSCSLEKIPSFLVYQKNLHLVDLSNNRLSGEIPTWLLANNTELKVLQLQNNLFTTFQMPTTVHNLQVLDVSANHIGGMFPNNIGRALPNMVDMNGSYNGFQGELPSSMGEMKTISFLDLSFNNFSGKLPTSFLTGCFSLNYLTLSHNKFTGHFLPRRTSFTSLRILRIDNNLFTGKIRVGLLSSTKLSFLDMSNNRLTGAIPSWISKLYDLEFLLLSNNLLEGTIPPSLVDLHSLFRLDLSGNLLSGALPSRMAVDYLFLHNNSFTGPIPDTLLKGVSILSLWNNKLSGNIPQFVNTQDIRILLLRGNNLTRYIPRQLCELSNIEVLDLSYNKLNGSIPSCLFNLSFGGGEDKLDGQIYGGYIPLERFNLEFYKFTFMVEELMVESSTFTETEINFATKQRYESYYGGRFMFTEGILDYMYGMDLSSNELSGVIPTELGDLPKLKVLNLSHNFLSSSIPSSFSNLKDIESLDLSYNMLHGSIPYQLTNLTSLGVFNVSHNNLSGIIPQGRQFNTFSQSSYLGNPLLCGPPANINCEAKKSSEEANNREDEEDEDEAAIDMLVFYFSTASTYVTSLIGILVLMCFECRWRRAWLHIVDVFIASAKKILP</sequence>
<dbReference type="Proteomes" id="UP001558713">
    <property type="component" value="Unassembled WGS sequence"/>
</dbReference>
<keyword evidence="11" id="KW-0325">Glycoprotein</keyword>
<dbReference type="AlphaFoldDB" id="A0ABD0ZXQ0"/>
<feature type="transmembrane region" description="Helical" evidence="12">
    <location>
        <begin position="1019"/>
        <end position="1042"/>
    </location>
</feature>
<keyword evidence="10 14" id="KW-0675">Receptor</keyword>
<dbReference type="InterPro" id="IPR032675">
    <property type="entry name" value="LRR_dom_sf"/>
</dbReference>
<evidence type="ECO:0000256" key="10">
    <source>
        <dbReference type="ARBA" id="ARBA00023170"/>
    </source>
</evidence>
<dbReference type="PRINTS" id="PR00019">
    <property type="entry name" value="LEURICHRPT"/>
</dbReference>
<dbReference type="Pfam" id="PF13855">
    <property type="entry name" value="LRR_8"/>
    <property type="match status" value="2"/>
</dbReference>
<evidence type="ECO:0000256" key="9">
    <source>
        <dbReference type="ARBA" id="ARBA00023136"/>
    </source>
</evidence>
<keyword evidence="5 12" id="KW-0812">Transmembrane</keyword>
<name>A0ABD0ZXQ0_CARAN</name>
<evidence type="ECO:0000256" key="13">
    <source>
        <dbReference type="SAM" id="SignalP"/>
    </source>
</evidence>
<proteinExistence type="inferred from homology"/>
<evidence type="ECO:0000256" key="1">
    <source>
        <dbReference type="ARBA" id="ARBA00004251"/>
    </source>
</evidence>
<evidence type="ECO:0000256" key="12">
    <source>
        <dbReference type="SAM" id="Phobius"/>
    </source>
</evidence>
<keyword evidence="4" id="KW-0433">Leucine-rich repeat</keyword>
<keyword evidence="9 12" id="KW-0472">Membrane</keyword>
<accession>A0ABD0ZXQ0</accession>
<comment type="caution">
    <text evidence="14">The sequence shown here is derived from an EMBL/GenBank/DDBJ whole genome shotgun (WGS) entry which is preliminary data.</text>
</comment>
<evidence type="ECO:0000256" key="6">
    <source>
        <dbReference type="ARBA" id="ARBA00022729"/>
    </source>
</evidence>
<dbReference type="InterPro" id="IPR003591">
    <property type="entry name" value="Leu-rich_rpt_typical-subtyp"/>
</dbReference>
<gene>
    <name evidence="14" type="ORF">V5N11_007689</name>
</gene>
<evidence type="ECO:0000256" key="8">
    <source>
        <dbReference type="ARBA" id="ARBA00022989"/>
    </source>
</evidence>
<dbReference type="SUPFAM" id="SSF52047">
    <property type="entry name" value="RNI-like"/>
    <property type="match status" value="1"/>
</dbReference>
<dbReference type="FunFam" id="3.80.10.10:FF:001347">
    <property type="entry name" value="LRR receptor-like serine/threonine-protein kinase GSO2"/>
    <property type="match status" value="1"/>
</dbReference>
<evidence type="ECO:0000256" key="7">
    <source>
        <dbReference type="ARBA" id="ARBA00022737"/>
    </source>
</evidence>
<dbReference type="SUPFAM" id="SSF52058">
    <property type="entry name" value="L domain-like"/>
    <property type="match status" value="3"/>
</dbReference>
<keyword evidence="8 12" id="KW-1133">Transmembrane helix</keyword>
<protein>
    <submittedName>
        <fullName evidence="14">Receptor like protein 21</fullName>
    </submittedName>
</protein>
<organism evidence="14 15">
    <name type="scientific">Cardamine amara subsp. amara</name>
    <dbReference type="NCBI Taxonomy" id="228776"/>
    <lineage>
        <taxon>Eukaryota</taxon>
        <taxon>Viridiplantae</taxon>
        <taxon>Streptophyta</taxon>
        <taxon>Embryophyta</taxon>
        <taxon>Tracheophyta</taxon>
        <taxon>Spermatophyta</taxon>
        <taxon>Magnoliopsida</taxon>
        <taxon>eudicotyledons</taxon>
        <taxon>Gunneridae</taxon>
        <taxon>Pentapetalae</taxon>
        <taxon>rosids</taxon>
        <taxon>malvids</taxon>
        <taxon>Brassicales</taxon>
        <taxon>Brassicaceae</taxon>
        <taxon>Cardamineae</taxon>
        <taxon>Cardamine</taxon>
    </lineage>
</organism>
<dbReference type="PANTHER" id="PTHR48062:SF52">
    <property type="entry name" value="RECEPTOR-LIKE PROTEIN 8-RELATED"/>
    <property type="match status" value="1"/>
</dbReference>
<dbReference type="InterPro" id="IPR051502">
    <property type="entry name" value="RLP_Defense_Trigger"/>
</dbReference>
<dbReference type="PANTHER" id="PTHR48062">
    <property type="entry name" value="RECEPTOR-LIKE PROTEIN 14"/>
    <property type="match status" value="1"/>
</dbReference>
<keyword evidence="3" id="KW-1003">Cell membrane</keyword>
<dbReference type="EMBL" id="JBANAX010000646">
    <property type="protein sequence ID" value="KAL1199398.1"/>
    <property type="molecule type" value="Genomic_DNA"/>
</dbReference>
<dbReference type="Gene3D" id="3.80.10.10">
    <property type="entry name" value="Ribonuclease Inhibitor"/>
    <property type="match status" value="2"/>
</dbReference>
<feature type="chain" id="PRO_5044766583" evidence="13">
    <location>
        <begin position="24"/>
        <end position="1066"/>
    </location>
</feature>
<reference evidence="14 15" key="1">
    <citation type="submission" date="2024-04" db="EMBL/GenBank/DDBJ databases">
        <title>Genome assembly C_amara_ONT_v2.</title>
        <authorList>
            <person name="Yant L."/>
            <person name="Moore C."/>
            <person name="Slenker M."/>
        </authorList>
    </citation>
    <scope>NUCLEOTIDE SEQUENCE [LARGE SCALE GENOMIC DNA]</scope>
    <source>
        <tissue evidence="14">Leaf</tissue>
    </source>
</reference>
<keyword evidence="7" id="KW-0677">Repeat</keyword>
<dbReference type="InterPro" id="IPR001611">
    <property type="entry name" value="Leu-rich_rpt"/>
</dbReference>
<dbReference type="SMART" id="SM00365">
    <property type="entry name" value="LRR_SD22"/>
    <property type="match status" value="7"/>
</dbReference>
<evidence type="ECO:0000256" key="11">
    <source>
        <dbReference type="ARBA" id="ARBA00023180"/>
    </source>
</evidence>
<evidence type="ECO:0000313" key="14">
    <source>
        <dbReference type="EMBL" id="KAL1199398.1"/>
    </source>
</evidence>
<dbReference type="SMART" id="SM00369">
    <property type="entry name" value="LRR_TYP"/>
    <property type="match status" value="8"/>
</dbReference>
<dbReference type="Pfam" id="PF00560">
    <property type="entry name" value="LRR_1"/>
    <property type="match status" value="6"/>
</dbReference>
<evidence type="ECO:0000256" key="4">
    <source>
        <dbReference type="ARBA" id="ARBA00022614"/>
    </source>
</evidence>
<evidence type="ECO:0000256" key="2">
    <source>
        <dbReference type="ARBA" id="ARBA00009592"/>
    </source>
</evidence>
<comment type="subcellular location">
    <subcellularLocation>
        <location evidence="1">Cell membrane</location>
        <topology evidence="1">Single-pass type I membrane protein</topology>
    </subcellularLocation>
</comment>
<comment type="similarity">
    <text evidence="2">Belongs to the RLP family.</text>
</comment>
<keyword evidence="6 13" id="KW-0732">Signal</keyword>
<feature type="signal peptide" evidence="13">
    <location>
        <begin position="1"/>
        <end position="23"/>
    </location>
</feature>
<evidence type="ECO:0000256" key="3">
    <source>
        <dbReference type="ARBA" id="ARBA00022475"/>
    </source>
</evidence>
<dbReference type="PROSITE" id="PS51450">
    <property type="entry name" value="LRR"/>
    <property type="match status" value="1"/>
</dbReference>
<evidence type="ECO:0000313" key="15">
    <source>
        <dbReference type="Proteomes" id="UP001558713"/>
    </source>
</evidence>
<evidence type="ECO:0000256" key="5">
    <source>
        <dbReference type="ARBA" id="ARBA00022692"/>
    </source>
</evidence>
<dbReference type="GO" id="GO:0005886">
    <property type="term" value="C:plasma membrane"/>
    <property type="evidence" value="ECO:0007669"/>
    <property type="project" value="UniProtKB-SubCell"/>
</dbReference>